<feature type="region of interest" description="Disordered" evidence="11">
    <location>
        <begin position="77"/>
        <end position="124"/>
    </location>
</feature>
<dbReference type="EC" id="3.4.21.-" evidence="9"/>
<evidence type="ECO:0000256" key="5">
    <source>
        <dbReference type="ARBA" id="ARBA00023145"/>
    </source>
</evidence>
<keyword evidence="3 9" id="KW-0378">Hydrolase</keyword>
<evidence type="ECO:0000256" key="1">
    <source>
        <dbReference type="ARBA" id="ARBA00022670"/>
    </source>
</evidence>
<sequence>MLLIGAVFLSLWMSINAQSCVTPLGASSQCVSLYDCSALLQAFEQRPLPSHVVTFLRKSQCGFEGYVPRVCCGPLPQQQAGRPTQAPPTARPTSQSRPQSGREPAAPEDSRPESEGKCGVDTNGDRIYGGQFTDLDEFPWMALLGYRTRSGDMTYQCGGVLINRRYVLTAAHCVTGAIETQVGTLATVRLGEYDTQTPIDCMEKTCADPPQEIAVDRGIPHPGFADGNKNRQDDIALVRMAQRAAYNYYIQPICLVGNNARIDVGVDVFVAGWGKTLNGRSSPVKTKLGLPIFSKSDCFQKYKKLGAALTDKQLCAGGVFAQDACRGDSGGPLMKRRPDGVWEAVGVVSFGNGCGNDGWPGVYTNVASYKDWIQSMLRSTNV</sequence>
<dbReference type="PROSITE" id="PS00135">
    <property type="entry name" value="TRYPSIN_SER"/>
    <property type="match status" value="1"/>
</dbReference>
<dbReference type="PROSITE" id="PS51888">
    <property type="entry name" value="CLIP"/>
    <property type="match status" value="1"/>
</dbReference>
<dbReference type="SMART" id="SM00680">
    <property type="entry name" value="CLIP"/>
    <property type="match status" value="1"/>
</dbReference>
<evidence type="ECO:0000256" key="6">
    <source>
        <dbReference type="ARBA" id="ARBA00023157"/>
    </source>
</evidence>
<evidence type="ECO:0000256" key="3">
    <source>
        <dbReference type="ARBA" id="ARBA00022801"/>
    </source>
</evidence>
<dbReference type="AlphaFoldDB" id="A0A0U1WT79"/>
<accession>A0A0U1WT79</accession>
<keyword evidence="6" id="KW-1015">Disulfide bond</keyword>
<comment type="domain">
    <text evidence="10">The clip domain consists of 35-55 residues which are 'knitted' together usually by 3 conserved disulfide bonds forming a clip-like compact structure.</text>
</comment>
<evidence type="ECO:0000256" key="10">
    <source>
        <dbReference type="RuleBase" id="RU366078"/>
    </source>
</evidence>
<dbReference type="InterPro" id="IPR033116">
    <property type="entry name" value="TRYPSIN_SER"/>
</dbReference>
<protein>
    <recommendedName>
        <fullName evidence="10">CLIP domain-containing serine protease</fullName>
        <ecNumber evidence="9">3.4.21.-</ecNumber>
    </recommendedName>
</protein>
<dbReference type="Gene3D" id="2.40.10.10">
    <property type="entry name" value="Trypsin-like serine proteases"/>
    <property type="match status" value="2"/>
</dbReference>
<evidence type="ECO:0000259" key="12">
    <source>
        <dbReference type="PROSITE" id="PS50240"/>
    </source>
</evidence>
<dbReference type="PANTHER" id="PTHR24256">
    <property type="entry name" value="TRYPTASE-RELATED"/>
    <property type="match status" value="1"/>
</dbReference>
<evidence type="ECO:0000256" key="9">
    <source>
        <dbReference type="RuleBase" id="RU363034"/>
    </source>
</evidence>
<keyword evidence="1 9" id="KW-0645">Protease</keyword>
<evidence type="ECO:0000313" key="14">
    <source>
        <dbReference type="EMBL" id="AFX82593.1"/>
    </source>
</evidence>
<evidence type="ECO:0000256" key="2">
    <source>
        <dbReference type="ARBA" id="ARBA00022729"/>
    </source>
</evidence>
<feature type="chain" id="PRO_5023974641" description="CLIP domain-containing serine protease" evidence="10">
    <location>
        <begin position="18"/>
        <end position="382"/>
    </location>
</feature>
<evidence type="ECO:0000256" key="8">
    <source>
        <dbReference type="ARBA" id="ARBA00024195"/>
    </source>
</evidence>
<keyword evidence="10" id="KW-0964">Secreted</keyword>
<feature type="signal peptide" evidence="10">
    <location>
        <begin position="1"/>
        <end position="17"/>
    </location>
</feature>
<feature type="compositionally biased region" description="Basic and acidic residues" evidence="11">
    <location>
        <begin position="108"/>
        <end position="118"/>
    </location>
</feature>
<evidence type="ECO:0000256" key="4">
    <source>
        <dbReference type="ARBA" id="ARBA00022825"/>
    </source>
</evidence>
<dbReference type="Pfam" id="PF12032">
    <property type="entry name" value="CLIP"/>
    <property type="match status" value="1"/>
</dbReference>
<keyword evidence="5" id="KW-0865">Zymogen</keyword>
<dbReference type="GO" id="GO:0006508">
    <property type="term" value="P:proteolysis"/>
    <property type="evidence" value="ECO:0007669"/>
    <property type="project" value="UniProtKB-KW"/>
</dbReference>
<dbReference type="SUPFAM" id="SSF50494">
    <property type="entry name" value="Trypsin-like serine proteases"/>
    <property type="match status" value="1"/>
</dbReference>
<dbReference type="InterPro" id="IPR043504">
    <property type="entry name" value="Peptidase_S1_PA_chymotrypsin"/>
</dbReference>
<dbReference type="InterPro" id="IPR018114">
    <property type="entry name" value="TRYPSIN_HIS"/>
</dbReference>
<dbReference type="InterPro" id="IPR022700">
    <property type="entry name" value="CLIP"/>
</dbReference>
<organism evidence="14">
    <name type="scientific">Plutella xylostella</name>
    <name type="common">Diamondback moth</name>
    <name type="synonym">Plutella maculipennis</name>
    <dbReference type="NCBI Taxonomy" id="51655"/>
    <lineage>
        <taxon>Eukaryota</taxon>
        <taxon>Metazoa</taxon>
        <taxon>Ecdysozoa</taxon>
        <taxon>Arthropoda</taxon>
        <taxon>Hexapoda</taxon>
        <taxon>Insecta</taxon>
        <taxon>Pterygota</taxon>
        <taxon>Neoptera</taxon>
        <taxon>Endopterygota</taxon>
        <taxon>Lepidoptera</taxon>
        <taxon>Glossata</taxon>
        <taxon>Ditrysia</taxon>
        <taxon>Yponomeutoidea</taxon>
        <taxon>Plutellidae</taxon>
        <taxon>Plutella</taxon>
    </lineage>
</organism>
<evidence type="ECO:0000259" key="13">
    <source>
        <dbReference type="PROSITE" id="PS51888"/>
    </source>
</evidence>
<dbReference type="Gene3D" id="3.30.1640.30">
    <property type="match status" value="1"/>
</dbReference>
<evidence type="ECO:0000256" key="7">
    <source>
        <dbReference type="ARBA" id="ARBA00023180"/>
    </source>
</evidence>
<proteinExistence type="evidence at transcript level"/>
<evidence type="ECO:0000256" key="11">
    <source>
        <dbReference type="SAM" id="MobiDB-lite"/>
    </source>
</evidence>
<dbReference type="Pfam" id="PF00089">
    <property type="entry name" value="Trypsin"/>
    <property type="match status" value="1"/>
</dbReference>
<keyword evidence="7" id="KW-0325">Glycoprotein</keyword>
<dbReference type="PROSITE" id="PS00134">
    <property type="entry name" value="TRYPSIN_HIS"/>
    <property type="match status" value="1"/>
</dbReference>
<dbReference type="FunFam" id="2.40.10.10:FF:000028">
    <property type="entry name" value="Serine protease easter"/>
    <property type="match status" value="1"/>
</dbReference>
<keyword evidence="2 10" id="KW-0732">Signal</keyword>
<dbReference type="InterPro" id="IPR001314">
    <property type="entry name" value="Peptidase_S1A"/>
</dbReference>
<dbReference type="InterPro" id="IPR038565">
    <property type="entry name" value="CLIP_sf"/>
</dbReference>
<comment type="similarity">
    <text evidence="8 10">Belongs to the peptidase S1 family. CLIP subfamily.</text>
</comment>
<feature type="domain" description="Clip" evidence="13">
    <location>
        <begin position="19"/>
        <end position="72"/>
    </location>
</feature>
<feature type="domain" description="Peptidase S1" evidence="12">
    <location>
        <begin position="127"/>
        <end position="378"/>
    </location>
</feature>
<dbReference type="PRINTS" id="PR00722">
    <property type="entry name" value="CHYMOTRYPSIN"/>
</dbReference>
<name>A0A0U1WT79_PLUXY</name>
<dbReference type="CDD" id="cd00190">
    <property type="entry name" value="Tryp_SPc"/>
    <property type="match status" value="1"/>
</dbReference>
<dbReference type="FunFam" id="3.30.1640.30:FF:000001">
    <property type="entry name" value="Serine protease 7"/>
    <property type="match status" value="1"/>
</dbReference>
<keyword evidence="4 9" id="KW-0720">Serine protease</keyword>
<comment type="subcellular location">
    <subcellularLocation>
        <location evidence="10">Secreted</location>
    </subcellularLocation>
</comment>
<dbReference type="FunFam" id="2.40.10.10:FF:000002">
    <property type="entry name" value="Transmembrane protease serine"/>
    <property type="match status" value="1"/>
</dbReference>
<dbReference type="GO" id="GO:0004252">
    <property type="term" value="F:serine-type endopeptidase activity"/>
    <property type="evidence" value="ECO:0007669"/>
    <property type="project" value="UniProtKB-UniRule"/>
</dbReference>
<dbReference type="InterPro" id="IPR001254">
    <property type="entry name" value="Trypsin_dom"/>
</dbReference>
<dbReference type="PROSITE" id="PS50240">
    <property type="entry name" value="TRYPSIN_DOM"/>
    <property type="match status" value="1"/>
</dbReference>
<dbReference type="InterPro" id="IPR009003">
    <property type="entry name" value="Peptidase_S1_PA"/>
</dbReference>
<dbReference type="GO" id="GO:0005576">
    <property type="term" value="C:extracellular region"/>
    <property type="evidence" value="ECO:0007669"/>
    <property type="project" value="UniProtKB-SubCell"/>
</dbReference>
<dbReference type="EMBL" id="JQ581597">
    <property type="protein sequence ID" value="AFX82593.1"/>
    <property type="molecule type" value="mRNA"/>
</dbReference>
<dbReference type="InterPro" id="IPR051487">
    <property type="entry name" value="Ser/Thr_Proteases_Immune/Dev"/>
</dbReference>
<dbReference type="SMART" id="SM00020">
    <property type="entry name" value="Tryp_SPc"/>
    <property type="match status" value="1"/>
</dbReference>
<reference evidence="14" key="1">
    <citation type="submission" date="2016-11" db="EMBL/GenBank/DDBJ databases">
        <title>Molecular cloning and characterzation of prophenoloxidase activating proteinase (PAP) gene from Plutella xylostella.</title>
        <authorList>
            <person name="Chen X.Y."/>
            <person name="Shi M."/>
            <person name="Chen X.X."/>
        </authorList>
    </citation>
    <scope>NUCLEOTIDE SEQUENCE</scope>
</reference>